<evidence type="ECO:0000256" key="3">
    <source>
        <dbReference type="HAMAP-Rule" id="MF_00385"/>
    </source>
</evidence>
<dbReference type="PANTHER" id="PTHR12919:SF20">
    <property type="entry name" value="SMALL RIBOSOMAL SUBUNIT PROTEIN BS16M"/>
    <property type="match status" value="1"/>
</dbReference>
<dbReference type="GO" id="GO:0003735">
    <property type="term" value="F:structural constituent of ribosome"/>
    <property type="evidence" value="ECO:0007669"/>
    <property type="project" value="InterPro"/>
</dbReference>
<name>A0A1G2QJW9_9BACT</name>
<dbReference type="EMBL" id="MHTL01000014">
    <property type="protein sequence ID" value="OHA60369.1"/>
    <property type="molecule type" value="Genomic_DNA"/>
</dbReference>
<gene>
    <name evidence="3" type="primary">rpsP</name>
    <name evidence="5" type="ORF">A2569_02915</name>
</gene>
<keyword evidence="2 3" id="KW-0687">Ribonucleoprotein</keyword>
<dbReference type="STRING" id="1802440.A2569_02915"/>
<dbReference type="Pfam" id="PF00886">
    <property type="entry name" value="Ribosomal_S16"/>
    <property type="match status" value="1"/>
</dbReference>
<accession>A0A1G2QJW9</accession>
<dbReference type="AlphaFoldDB" id="A0A1G2QJW9"/>
<evidence type="ECO:0000256" key="4">
    <source>
        <dbReference type="SAM" id="MobiDB-lite"/>
    </source>
</evidence>
<sequence>MLKIRLQRVGRKNDPSFRIVVAEHTTAAKKPGSFLEVLGNYDPRRDTRTINAARVKHWMERGAQVSGTVHNLLITEKIISGEKRNVLPRKTVPTKQEEPNAGEPKEAEVREETLVAKEAA</sequence>
<dbReference type="NCBIfam" id="TIGR00002">
    <property type="entry name" value="S16"/>
    <property type="match status" value="1"/>
</dbReference>
<evidence type="ECO:0000256" key="2">
    <source>
        <dbReference type="ARBA" id="ARBA00023274"/>
    </source>
</evidence>
<reference evidence="5 6" key="1">
    <citation type="journal article" date="2016" name="Nat. Commun.">
        <title>Thousands of microbial genomes shed light on interconnected biogeochemical processes in an aquifer system.</title>
        <authorList>
            <person name="Anantharaman K."/>
            <person name="Brown C.T."/>
            <person name="Hug L.A."/>
            <person name="Sharon I."/>
            <person name="Castelle C.J."/>
            <person name="Probst A.J."/>
            <person name="Thomas B.C."/>
            <person name="Singh A."/>
            <person name="Wilkins M.J."/>
            <person name="Karaoz U."/>
            <person name="Brodie E.L."/>
            <person name="Williams K.H."/>
            <person name="Hubbard S.S."/>
            <person name="Banfield J.F."/>
        </authorList>
    </citation>
    <scope>NUCLEOTIDE SEQUENCE [LARGE SCALE GENOMIC DNA]</scope>
</reference>
<protein>
    <recommendedName>
        <fullName evidence="3">Small ribosomal subunit protein bS16</fullName>
    </recommendedName>
</protein>
<feature type="region of interest" description="Disordered" evidence="4">
    <location>
        <begin position="85"/>
        <end position="120"/>
    </location>
</feature>
<organism evidence="5 6">
    <name type="scientific">Candidatus Vogelbacteria bacterium RIFOXYD1_FULL_51_18</name>
    <dbReference type="NCBI Taxonomy" id="1802440"/>
    <lineage>
        <taxon>Bacteria</taxon>
        <taxon>Candidatus Vogeliibacteriota</taxon>
    </lineage>
</organism>
<dbReference type="GO" id="GO:0015935">
    <property type="term" value="C:small ribosomal subunit"/>
    <property type="evidence" value="ECO:0007669"/>
    <property type="project" value="TreeGrafter"/>
</dbReference>
<feature type="compositionally biased region" description="Basic and acidic residues" evidence="4">
    <location>
        <begin position="95"/>
        <end position="120"/>
    </location>
</feature>
<comment type="similarity">
    <text evidence="3">Belongs to the bacterial ribosomal protein bS16 family.</text>
</comment>
<dbReference type="InterPro" id="IPR000307">
    <property type="entry name" value="Ribosomal_bS16"/>
</dbReference>
<dbReference type="SUPFAM" id="SSF54565">
    <property type="entry name" value="Ribosomal protein S16"/>
    <property type="match status" value="1"/>
</dbReference>
<evidence type="ECO:0000256" key="1">
    <source>
        <dbReference type="ARBA" id="ARBA00022980"/>
    </source>
</evidence>
<evidence type="ECO:0000313" key="6">
    <source>
        <dbReference type="Proteomes" id="UP000177090"/>
    </source>
</evidence>
<dbReference type="Proteomes" id="UP000177090">
    <property type="component" value="Unassembled WGS sequence"/>
</dbReference>
<dbReference type="GO" id="GO:0005737">
    <property type="term" value="C:cytoplasm"/>
    <property type="evidence" value="ECO:0007669"/>
    <property type="project" value="UniProtKB-ARBA"/>
</dbReference>
<comment type="caution">
    <text evidence="5">The sequence shown here is derived from an EMBL/GenBank/DDBJ whole genome shotgun (WGS) entry which is preliminary data.</text>
</comment>
<dbReference type="GO" id="GO:0006412">
    <property type="term" value="P:translation"/>
    <property type="evidence" value="ECO:0007669"/>
    <property type="project" value="UniProtKB-UniRule"/>
</dbReference>
<dbReference type="HAMAP" id="MF_00385">
    <property type="entry name" value="Ribosomal_bS16"/>
    <property type="match status" value="1"/>
</dbReference>
<proteinExistence type="inferred from homology"/>
<dbReference type="PANTHER" id="PTHR12919">
    <property type="entry name" value="30S RIBOSOMAL PROTEIN S16"/>
    <property type="match status" value="1"/>
</dbReference>
<evidence type="ECO:0000313" key="5">
    <source>
        <dbReference type="EMBL" id="OHA60369.1"/>
    </source>
</evidence>
<dbReference type="InterPro" id="IPR023803">
    <property type="entry name" value="Ribosomal_bS16_dom_sf"/>
</dbReference>
<dbReference type="Gene3D" id="3.30.1320.10">
    <property type="match status" value="1"/>
</dbReference>
<keyword evidence="1 3" id="KW-0689">Ribosomal protein</keyword>